<protein>
    <recommendedName>
        <fullName evidence="1">SH3b domain-containing protein</fullName>
    </recommendedName>
</protein>
<evidence type="ECO:0000313" key="3">
    <source>
        <dbReference type="Proteomes" id="UP000257039"/>
    </source>
</evidence>
<feature type="domain" description="SH3b" evidence="1">
    <location>
        <begin position="12"/>
        <end position="79"/>
    </location>
</feature>
<evidence type="ECO:0000259" key="1">
    <source>
        <dbReference type="PROSITE" id="PS51781"/>
    </source>
</evidence>
<proteinExistence type="predicted"/>
<dbReference type="EMBL" id="NDXW01000001">
    <property type="protein sequence ID" value="RDH44164.1"/>
    <property type="molecule type" value="Genomic_DNA"/>
</dbReference>
<evidence type="ECO:0000313" key="2">
    <source>
        <dbReference type="EMBL" id="RDH44164.1"/>
    </source>
</evidence>
<dbReference type="Proteomes" id="UP000257039">
    <property type="component" value="Unassembled WGS sequence"/>
</dbReference>
<dbReference type="InterPro" id="IPR003646">
    <property type="entry name" value="SH3-like_bac-type"/>
</dbReference>
<name>A0A4P9VP52_9GAMM</name>
<dbReference type="Gene3D" id="1.10.530.10">
    <property type="match status" value="1"/>
</dbReference>
<dbReference type="InterPro" id="IPR052354">
    <property type="entry name" value="Cell_Wall_Dynamics_Protein"/>
</dbReference>
<dbReference type="RefSeq" id="WP_094787372.1">
    <property type="nucleotide sequence ID" value="NZ_NDXW01000001.1"/>
</dbReference>
<reference evidence="2 3" key="1">
    <citation type="submission" date="2017-04" db="EMBL/GenBank/DDBJ databases">
        <title>Draft genome sequence of Zooshikella ganghwensis VG4 isolated from Red Sea sediments.</title>
        <authorList>
            <person name="Rehman Z."/>
            <person name="Alam I."/>
            <person name="Kamau A."/>
            <person name="Bajic V."/>
            <person name="Leiknes T."/>
        </authorList>
    </citation>
    <scope>NUCLEOTIDE SEQUENCE [LARGE SCALE GENOMIC DNA]</scope>
    <source>
        <strain evidence="2 3">VG4</strain>
    </source>
</reference>
<dbReference type="InterPro" id="IPR023346">
    <property type="entry name" value="Lysozyme-like_dom_sf"/>
</dbReference>
<dbReference type="SMART" id="SM00287">
    <property type="entry name" value="SH3b"/>
    <property type="match status" value="1"/>
</dbReference>
<dbReference type="Pfam" id="PF08239">
    <property type="entry name" value="SH3_3"/>
    <property type="match status" value="1"/>
</dbReference>
<gene>
    <name evidence="2" type="ORF">B9G39_12290</name>
</gene>
<dbReference type="Gene3D" id="2.30.30.40">
    <property type="entry name" value="SH3 Domains"/>
    <property type="match status" value="1"/>
</dbReference>
<dbReference type="AlphaFoldDB" id="A0A4P9VP52"/>
<keyword evidence="3" id="KW-1185">Reference proteome</keyword>
<dbReference type="PROSITE" id="PS51781">
    <property type="entry name" value="SH3B"/>
    <property type="match status" value="1"/>
</dbReference>
<organism evidence="2 3">
    <name type="scientific">Zooshikella ganghwensis</name>
    <dbReference type="NCBI Taxonomy" id="202772"/>
    <lineage>
        <taxon>Bacteria</taxon>
        <taxon>Pseudomonadati</taxon>
        <taxon>Pseudomonadota</taxon>
        <taxon>Gammaproteobacteria</taxon>
        <taxon>Oceanospirillales</taxon>
        <taxon>Zooshikellaceae</taxon>
        <taxon>Zooshikella</taxon>
    </lineage>
</organism>
<comment type="caution">
    <text evidence="2">The sequence shown here is derived from an EMBL/GenBank/DDBJ whole genome shotgun (WGS) entry which is preliminary data.</text>
</comment>
<sequence length="367" mass="40791">MRLPWVYSQSYTTAATVNCDVVSTAALNVRSGPGTNYRLVGTAPSGSYWTVIGTDGVWKKIWYASEARWVHGGYLGDANSNIVIQVKSFNINKNAADTSSRFVSVFSTYSGSTPTMYRISEKSDFSGAAWKAYVDKISFTLSAGSGTKKVYFQVKNKQGRLSNVISESIKYKASTSSQGFSIKRSDFFTKFRATFGRLSQSQVDGINYLLANMEKDKRPAIKDKTVWMRQIAYMFATTKHEVANTYKPITEYGNVNCRRYDGGCTYKGRGYVQLTHKYNYKKMSSVVGVDLVANPTKALQPDIAYTVMSYGMFYGIFTGKKLGSYIKSGKTDYVNARRVVNGLDKASLLAGYAKSFQKIMEASTVAR</sequence>
<dbReference type="PANTHER" id="PTHR34408">
    <property type="entry name" value="FAMILY PROTEIN, PUTATIVE-RELATED"/>
    <property type="match status" value="1"/>
</dbReference>
<dbReference type="SUPFAM" id="SSF53955">
    <property type="entry name" value="Lysozyme-like"/>
    <property type="match status" value="1"/>
</dbReference>
<accession>A0A4P9VP52</accession>